<dbReference type="AlphaFoldDB" id="A0A167GRG9"/>
<dbReference type="SUPFAM" id="SSF55729">
    <property type="entry name" value="Acyl-CoA N-acyltransferases (Nat)"/>
    <property type="match status" value="1"/>
</dbReference>
<keyword evidence="3" id="KW-0378">Hydrolase</keyword>
<comment type="caution">
    <text evidence="3">The sequence shown here is derived from an EMBL/GenBank/DDBJ whole genome shotgun (WGS) entry which is preliminary data.</text>
</comment>
<sequence length="637" mass="70614">MTIVEDALVCARATSEQITQHFENNSQMWAAPLSRLQYLHLQNQLAKGDAHVGITQYWVLFNSCDPETIISSCSVYFRSAAVNSGRGMESVKAAIITDIFTHADFRREGMATKLLIMVQKVLNRMANDGVEVSIIYSGVNTEFYRSSIIPKPSEDKNMTRLAPNELSDLCLEEINIAKLRLSLLRSTDITFVQLLDTRGVLAWHLARSLALKRHLGSTMAKEHTCIYGVKYSGQRGVTAWAWWAPDFRSRKLFIGHIATSRFKGMQTPIAKILHEAVAEAYAFGLKEVVMWDPTNDVTEAGILLGNQLGEGVQVILEARPDNIPLLRTTGAIVLARVTSTHYSFIQYSFSSTIPFGPRPATTQTSHQTESINFRLVAPKSSTMSTMPATGGHSQSCCNVPPIVRKGYKPKGTYEEIGGFRTYVTGPSDATRALVVIFDIFGYFEQTLQGADILAHSDNEHKYKVLIPDWFKGKPADIEWYPPKTPEQKEKLGAFFGEFPPPVVAANVPAFVQAVKEKNASLAKFGIVGYCWGGKVATISTKADKSPFEAIAAVHPAMIDPADAQGIKVPMALLASGDEPAEDVKKFEETLTVPKHVEIFKDQIHGWMAARSDLSKDRVKEEYERGYKVLLSFFGKHL</sequence>
<feature type="domain" description="Dienelactone hydrolase" evidence="1">
    <location>
        <begin position="419"/>
        <end position="636"/>
    </location>
</feature>
<dbReference type="STRING" id="1081105.A0A167GRG9"/>
<dbReference type="PANTHER" id="PTHR47668:SF1">
    <property type="entry name" value="DIENELACTONE HYDROLASE DOMAIN-CONTAINING PROTEIN-RELATED"/>
    <property type="match status" value="1"/>
</dbReference>
<dbReference type="Pfam" id="PF22998">
    <property type="entry name" value="GNAT_LYC1-like"/>
    <property type="match status" value="1"/>
</dbReference>
<evidence type="ECO:0000313" key="4">
    <source>
        <dbReference type="Proteomes" id="UP000243498"/>
    </source>
</evidence>
<dbReference type="Pfam" id="PF13527">
    <property type="entry name" value="Acetyltransf_9"/>
    <property type="match status" value="1"/>
</dbReference>
<dbReference type="Pfam" id="PF01738">
    <property type="entry name" value="DLH"/>
    <property type="match status" value="1"/>
</dbReference>
<name>A0A167GRG9_METRR</name>
<reference evidence="3 4" key="1">
    <citation type="journal article" date="2016" name="Genome Biol. Evol.">
        <title>Divergent and convergent evolution of fungal pathogenicity.</title>
        <authorList>
            <person name="Shang Y."/>
            <person name="Xiao G."/>
            <person name="Zheng P."/>
            <person name="Cen K."/>
            <person name="Zhan S."/>
            <person name="Wang C."/>
        </authorList>
    </citation>
    <scope>NUCLEOTIDE SEQUENCE [LARGE SCALE GENOMIC DNA]</scope>
    <source>
        <strain evidence="3 4">RCEF 4871</strain>
    </source>
</reference>
<accession>A0A167GRG9</accession>
<dbReference type="GO" id="GO:0016787">
    <property type="term" value="F:hydrolase activity"/>
    <property type="evidence" value="ECO:0007669"/>
    <property type="project" value="UniProtKB-KW"/>
</dbReference>
<evidence type="ECO:0000313" key="3">
    <source>
        <dbReference type="EMBL" id="OAA46985.1"/>
    </source>
</evidence>
<evidence type="ECO:0000259" key="1">
    <source>
        <dbReference type="Pfam" id="PF01738"/>
    </source>
</evidence>
<evidence type="ECO:0000259" key="2">
    <source>
        <dbReference type="Pfam" id="PF22998"/>
    </source>
</evidence>
<feature type="domain" description="LYC1 C-terminal" evidence="2">
    <location>
        <begin position="153"/>
        <end position="330"/>
    </location>
</feature>
<dbReference type="SUPFAM" id="SSF53474">
    <property type="entry name" value="alpha/beta-Hydrolases"/>
    <property type="match status" value="1"/>
</dbReference>
<dbReference type="PANTHER" id="PTHR47668">
    <property type="entry name" value="DIENELACTONE HYDROLASE FAMILY PROTEIN (AFU_ORTHOLOGUE AFUA_6G01940)"/>
    <property type="match status" value="1"/>
</dbReference>
<dbReference type="InterPro" id="IPR016181">
    <property type="entry name" value="Acyl_CoA_acyltransferase"/>
</dbReference>
<proteinExistence type="predicted"/>
<dbReference type="InterPro" id="IPR002925">
    <property type="entry name" value="Dienelactn_hydro"/>
</dbReference>
<gene>
    <name evidence="3" type="ORF">NOR_02621</name>
</gene>
<dbReference type="Gene3D" id="3.40.50.1820">
    <property type="entry name" value="alpha/beta hydrolase"/>
    <property type="match status" value="1"/>
</dbReference>
<protein>
    <submittedName>
        <fullName evidence="3">Dienelactone hydrolase family</fullName>
    </submittedName>
</protein>
<keyword evidence="4" id="KW-1185">Reference proteome</keyword>
<dbReference type="EMBL" id="AZHC01000006">
    <property type="protein sequence ID" value="OAA46985.1"/>
    <property type="molecule type" value="Genomic_DNA"/>
</dbReference>
<organism evidence="3 4">
    <name type="scientific">Metarhizium rileyi (strain RCEF 4871)</name>
    <name type="common">Nomuraea rileyi</name>
    <dbReference type="NCBI Taxonomy" id="1649241"/>
    <lineage>
        <taxon>Eukaryota</taxon>
        <taxon>Fungi</taxon>
        <taxon>Dikarya</taxon>
        <taxon>Ascomycota</taxon>
        <taxon>Pezizomycotina</taxon>
        <taxon>Sordariomycetes</taxon>
        <taxon>Hypocreomycetidae</taxon>
        <taxon>Hypocreales</taxon>
        <taxon>Clavicipitaceae</taxon>
        <taxon>Metarhizium</taxon>
    </lineage>
</organism>
<dbReference type="Gene3D" id="3.40.630.30">
    <property type="match status" value="1"/>
</dbReference>
<dbReference type="OrthoDB" id="2147163at2759"/>
<dbReference type="InterPro" id="IPR055100">
    <property type="entry name" value="GNAT_LYC1-like"/>
</dbReference>
<dbReference type="Proteomes" id="UP000243498">
    <property type="component" value="Unassembled WGS sequence"/>
</dbReference>
<dbReference type="InterPro" id="IPR029058">
    <property type="entry name" value="AB_hydrolase_fold"/>
</dbReference>